<dbReference type="InterPro" id="IPR031449">
    <property type="entry name" value="ANXA2R"/>
</dbReference>
<feature type="region of interest" description="Disordered" evidence="1">
    <location>
        <begin position="76"/>
        <end position="267"/>
    </location>
</feature>
<dbReference type="EMBL" id="JABVXQ010000002">
    <property type="protein sequence ID" value="KAF6125557.1"/>
    <property type="molecule type" value="Genomic_DNA"/>
</dbReference>
<reference evidence="2 3" key="1">
    <citation type="journal article" date="2020" name="Nature">
        <title>Six reference-quality genomes reveal evolution of bat adaptations.</title>
        <authorList>
            <person name="Jebb D."/>
            <person name="Huang Z."/>
            <person name="Pippel M."/>
            <person name="Hughes G.M."/>
            <person name="Lavrichenko K."/>
            <person name="Devanna P."/>
            <person name="Winkler S."/>
            <person name="Jermiin L.S."/>
            <person name="Skirmuntt E.C."/>
            <person name="Katzourakis A."/>
            <person name="Burkitt-Gray L."/>
            <person name="Ray D.A."/>
            <person name="Sullivan K.A.M."/>
            <person name="Roscito J.G."/>
            <person name="Kirilenko B.M."/>
            <person name="Davalos L.M."/>
            <person name="Corthals A.P."/>
            <person name="Power M.L."/>
            <person name="Jones G."/>
            <person name="Ransome R.D."/>
            <person name="Dechmann D.K.N."/>
            <person name="Locatelli A.G."/>
            <person name="Puechmaille S.J."/>
            <person name="Fedrigo O."/>
            <person name="Jarvis E.D."/>
            <person name="Hiller M."/>
            <person name="Vernes S.C."/>
            <person name="Myers E.W."/>
            <person name="Teeling E.C."/>
        </authorList>
    </citation>
    <scope>NUCLEOTIDE SEQUENCE [LARGE SCALE GENOMIC DNA]</scope>
    <source>
        <strain evidence="2">Bat1K_MPI-CBG_1</strain>
    </source>
</reference>
<feature type="compositionally biased region" description="Basic and acidic residues" evidence="1">
    <location>
        <begin position="234"/>
        <end position="252"/>
    </location>
</feature>
<gene>
    <name evidence="2" type="ORF">HJG60_009970</name>
</gene>
<dbReference type="GO" id="GO:0038023">
    <property type="term" value="F:signaling receptor activity"/>
    <property type="evidence" value="ECO:0007669"/>
    <property type="project" value="InterPro"/>
</dbReference>
<dbReference type="Pfam" id="PF15721">
    <property type="entry name" value="ANXA2R"/>
    <property type="match status" value="1"/>
</dbReference>
<dbReference type="AlphaFoldDB" id="A0A834ET95"/>
<dbReference type="Proteomes" id="UP000664940">
    <property type="component" value="Unassembled WGS sequence"/>
</dbReference>
<comment type="caution">
    <text evidence="2">The sequence shown here is derived from an EMBL/GenBank/DDBJ whole genome shotgun (WGS) entry which is preliminary data.</text>
</comment>
<proteinExistence type="predicted"/>
<organism evidence="2 3">
    <name type="scientific">Phyllostomus discolor</name>
    <name type="common">pale spear-nosed bat</name>
    <dbReference type="NCBI Taxonomy" id="89673"/>
    <lineage>
        <taxon>Eukaryota</taxon>
        <taxon>Metazoa</taxon>
        <taxon>Chordata</taxon>
        <taxon>Craniata</taxon>
        <taxon>Vertebrata</taxon>
        <taxon>Euteleostomi</taxon>
        <taxon>Mammalia</taxon>
        <taxon>Eutheria</taxon>
        <taxon>Laurasiatheria</taxon>
        <taxon>Chiroptera</taxon>
        <taxon>Yangochiroptera</taxon>
        <taxon>Phyllostomidae</taxon>
        <taxon>Phyllostominae</taxon>
        <taxon>Phyllostomus</taxon>
    </lineage>
</organism>
<evidence type="ECO:0000256" key="1">
    <source>
        <dbReference type="SAM" id="MobiDB-lite"/>
    </source>
</evidence>
<accession>A0A834ET95</accession>
<protein>
    <submittedName>
        <fullName evidence="2">Uncharacterized protein</fullName>
    </submittedName>
</protein>
<evidence type="ECO:0000313" key="3">
    <source>
        <dbReference type="Proteomes" id="UP000664940"/>
    </source>
</evidence>
<name>A0A834ET95_9CHIR</name>
<sequence length="305" mass="32697">MEQNLPRCVRQAWDSVDGWLAPFMPLPWFLEEEATSWSLPLYPQLGHLSWDRQAERELHSTPCGLLVADCWRHGPRAQSTSRREAELPDPNPTPETEEPDSPPAAEAGAQTPREEPDSPPGMGAAALTPTEEPDSPPGVKAEALTPTEEPDSPPGVEAAALTPTEEPDSPPGVEAAAQTPTEEPDSPPGVEAAAQTPTEEPDSPPGMGAAAQTPMEEPDSPPGVEAAAQTPTDHCPEDSLPRLPGSRDRQLEPENSEEPALPPDIPELLAAALPDSGRQDQGCLCCLWSPRVLRRPLRPPWMISD</sequence>
<evidence type="ECO:0000313" key="2">
    <source>
        <dbReference type="EMBL" id="KAF6125557.1"/>
    </source>
</evidence>